<protein>
    <submittedName>
        <fullName evidence="2">Transposase</fullName>
    </submittedName>
</protein>
<dbReference type="Proteomes" id="UP000319792">
    <property type="component" value="Unassembled WGS sequence"/>
</dbReference>
<gene>
    <name evidence="2" type="ORF">FK268_22950</name>
</gene>
<dbReference type="EMBL" id="VIGV01000021">
    <property type="protein sequence ID" value="TWS21778.1"/>
    <property type="molecule type" value="Genomic_DNA"/>
</dbReference>
<accession>A0A5C5RGH3</accession>
<reference evidence="2 3" key="1">
    <citation type="submission" date="2019-06" db="EMBL/GenBank/DDBJ databases">
        <authorList>
            <person name="Teng J.L.L."/>
            <person name="Lee H.H."/>
            <person name="Lau S.K.P."/>
            <person name="Woo P.C.Y."/>
        </authorList>
    </citation>
    <scope>NUCLEOTIDE SEQUENCE [LARGE SCALE GENOMIC DNA]</scope>
    <source>
        <strain evidence="2 3">HKU70</strain>
    </source>
</reference>
<comment type="caution">
    <text evidence="2">The sequence shown here is derived from an EMBL/GenBank/DDBJ whole genome shotgun (WGS) entry which is preliminary data.</text>
</comment>
<dbReference type="AlphaFoldDB" id="A0A5C5RGH3"/>
<reference evidence="2 3" key="2">
    <citation type="submission" date="2019-08" db="EMBL/GenBank/DDBJ databases">
        <title>Tsukamurella conjunctivitidis sp. nov., Tsukamurella assacharolytica sp. nov. and Tsukamurella sputae sp. nov. isolated from patients with conjunctivitis, bacteraemia (lymphoma) and respiratory infection (sputum) in Hong Kong.</title>
        <authorList>
            <person name="Fok K.M.N."/>
            <person name="Fong J.Y.H."/>
        </authorList>
    </citation>
    <scope>NUCLEOTIDE SEQUENCE [LARGE SCALE GENOMIC DNA]</scope>
    <source>
        <strain evidence="2 3">HKU70</strain>
    </source>
</reference>
<name>A0A5C5RGH3_9ACTN</name>
<feature type="non-terminal residue" evidence="2">
    <location>
        <position position="1"/>
    </location>
</feature>
<feature type="region of interest" description="Disordered" evidence="1">
    <location>
        <begin position="1"/>
        <end position="28"/>
    </location>
</feature>
<evidence type="ECO:0000313" key="2">
    <source>
        <dbReference type="EMBL" id="TWS21778.1"/>
    </source>
</evidence>
<sequence>NHHRPHSGIGGQTPIERLRVHNVPGLNN</sequence>
<proteinExistence type="predicted"/>
<keyword evidence="3" id="KW-1185">Reference proteome</keyword>
<evidence type="ECO:0000313" key="3">
    <source>
        <dbReference type="Proteomes" id="UP000319792"/>
    </source>
</evidence>
<organism evidence="2 3">
    <name type="scientific">Tsukamurella sputi</name>
    <dbReference type="NCBI Taxonomy" id="2591848"/>
    <lineage>
        <taxon>Bacteria</taxon>
        <taxon>Bacillati</taxon>
        <taxon>Actinomycetota</taxon>
        <taxon>Actinomycetes</taxon>
        <taxon>Mycobacteriales</taxon>
        <taxon>Tsukamurellaceae</taxon>
        <taxon>Tsukamurella</taxon>
    </lineage>
</organism>
<evidence type="ECO:0000256" key="1">
    <source>
        <dbReference type="SAM" id="MobiDB-lite"/>
    </source>
</evidence>